<feature type="domain" description="HTH cro/C1-type" evidence="1">
    <location>
        <begin position="24"/>
        <end position="56"/>
    </location>
</feature>
<evidence type="ECO:0000313" key="3">
    <source>
        <dbReference type="EMBL" id="QGR22374.1"/>
    </source>
</evidence>
<sequence length="118" mass="13273">MKAIHNLSKEARQEIINIMLEKRSRKELAEELGITPAAIVKFTKGLTHPSDDTILKALEIASDDEKEKIVNIILNDLVNSVIEVFSEYPNVTTEKIDELKKILDEIEGRKLLASSGFI</sequence>
<gene>
    <name evidence="3" type="ORF">D1866_10605</name>
    <name evidence="2" type="ORF">GFB69_02045</name>
</gene>
<dbReference type="KEGG" id="aamb:D1866_10605"/>
<dbReference type="Pfam" id="PF01381">
    <property type="entry name" value="HTH_3"/>
    <property type="match status" value="1"/>
</dbReference>
<dbReference type="RefSeq" id="WP_152939741.1">
    <property type="nucleotide sequence ID" value="NZ_CP045482.1"/>
</dbReference>
<dbReference type="SUPFAM" id="SSF47413">
    <property type="entry name" value="lambda repressor-like DNA-binding domains"/>
    <property type="match status" value="1"/>
</dbReference>
<evidence type="ECO:0000259" key="1">
    <source>
        <dbReference type="PROSITE" id="PS50943"/>
    </source>
</evidence>
<dbReference type="GO" id="GO:0003677">
    <property type="term" value="F:DNA binding"/>
    <property type="evidence" value="ECO:0007669"/>
    <property type="project" value="InterPro"/>
</dbReference>
<evidence type="ECO:0000313" key="2">
    <source>
        <dbReference type="EMBL" id="MQL54566.1"/>
    </source>
</evidence>
<organism evidence="3 4">
    <name type="scientific">Acidianus ambivalens</name>
    <name type="common">Desulfurolobus ambivalens</name>
    <dbReference type="NCBI Taxonomy" id="2283"/>
    <lineage>
        <taxon>Archaea</taxon>
        <taxon>Thermoproteota</taxon>
        <taxon>Thermoprotei</taxon>
        <taxon>Sulfolobales</taxon>
        <taxon>Sulfolobaceae</taxon>
        <taxon>Acidianus</taxon>
    </lineage>
</organism>
<dbReference type="Proteomes" id="UP000474054">
    <property type="component" value="Unassembled WGS sequence"/>
</dbReference>
<accession>A0A650CWU5</accession>
<dbReference type="CDD" id="cd00093">
    <property type="entry name" value="HTH_XRE"/>
    <property type="match status" value="1"/>
</dbReference>
<dbReference type="InterPro" id="IPR001387">
    <property type="entry name" value="Cro/C1-type_HTH"/>
</dbReference>
<evidence type="ECO:0000313" key="5">
    <source>
        <dbReference type="Proteomes" id="UP000474054"/>
    </source>
</evidence>
<evidence type="ECO:0000313" key="4">
    <source>
        <dbReference type="Proteomes" id="UP000426328"/>
    </source>
</evidence>
<dbReference type="AlphaFoldDB" id="A0A650CWU5"/>
<dbReference type="Proteomes" id="UP000426328">
    <property type="component" value="Chromosome"/>
</dbReference>
<reference evidence="2 5" key="1">
    <citation type="submission" date="2019-10" db="EMBL/GenBank/DDBJ databases">
        <title>Comparative genomics of sulfur disproportionating microorganisms.</title>
        <authorList>
            <person name="Ward L.M."/>
            <person name="Bertran E."/>
            <person name="Johnston D."/>
        </authorList>
    </citation>
    <scope>NUCLEOTIDE SEQUENCE [LARGE SCALE GENOMIC DNA]</scope>
    <source>
        <strain evidence="2 5">DSM 3772</strain>
    </source>
</reference>
<reference evidence="3 4" key="2">
    <citation type="submission" date="2019-10" db="EMBL/GenBank/DDBJ databases">
        <title>Genome Sequences from Six Type Strain Members of the Archaeal Family Sulfolobaceae: Acidianus ambivalens, Acidianus infernus, Metallosphaera prunae, Stygiolobus azoricus, Sulfolobus metallicus, and Sulfurisphaera ohwakuensis.</title>
        <authorList>
            <person name="Counts J.A."/>
            <person name="Kelly R.M."/>
        </authorList>
    </citation>
    <scope>NUCLEOTIDE SEQUENCE [LARGE SCALE GENOMIC DNA]</scope>
    <source>
        <strain evidence="3 4">LEI 10</strain>
    </source>
</reference>
<dbReference type="PROSITE" id="PS50943">
    <property type="entry name" value="HTH_CROC1"/>
    <property type="match status" value="1"/>
</dbReference>
<dbReference type="InterPro" id="IPR010982">
    <property type="entry name" value="Lambda_DNA-bd_dom_sf"/>
</dbReference>
<dbReference type="GeneID" id="42780186"/>
<name>A0A650CWU5_ACIAM</name>
<dbReference type="EMBL" id="CP045482">
    <property type="protein sequence ID" value="QGR22374.1"/>
    <property type="molecule type" value="Genomic_DNA"/>
</dbReference>
<proteinExistence type="predicted"/>
<protein>
    <submittedName>
        <fullName evidence="3">Helix-turn-helix domain-containing protein</fullName>
    </submittedName>
</protein>
<dbReference type="EMBL" id="WHYS01000001">
    <property type="protein sequence ID" value="MQL54566.1"/>
    <property type="molecule type" value="Genomic_DNA"/>
</dbReference>
<keyword evidence="4" id="KW-1185">Reference proteome</keyword>